<proteinExistence type="predicted"/>
<dbReference type="CDD" id="cd16831">
    <property type="entry name" value="HemS-like_C"/>
    <property type="match status" value="1"/>
</dbReference>
<dbReference type="EMBL" id="JBDIVE010000012">
    <property type="protein sequence ID" value="MEN3070346.1"/>
    <property type="molecule type" value="Genomic_DNA"/>
</dbReference>
<keyword evidence="3" id="KW-1185">Reference proteome</keyword>
<dbReference type="Proteomes" id="UP001410394">
    <property type="component" value="Unassembled WGS sequence"/>
</dbReference>
<evidence type="ECO:0000313" key="3">
    <source>
        <dbReference type="Proteomes" id="UP001410394"/>
    </source>
</evidence>
<sequence length="366" mass="40197">MHAHTPPSPADIRKRFAEQRAAGGARHRDIADTLGISEAQLIAAHSVEAEVWVGDWPGLRARRLRAEWPAIIESLEPLGEVMALTRNASCVHEKTGVYRKASHNAHVGLVLGGEIDLRVFYQKWESGFAVQERTDKGLQQSLQFFDAQGVAIHKIFLRPASYELAWQQLVSRYAIDKVEATLPVAARAAAVVEKPDGEIDLAGFRAAWAALQDTHHFFGLLREYGLTRTQALRLAEPRFAQQVELSAAHVLLSAAARSAVPIMVFVGNPGMIQIHSGVVKRIAVMGDWLNVLDEGFNLHLRQDHIAQAWVVKKPTADGEVSSLELFDAQGESIAMFFGERKPGQPELASWRAILADLSSESVSCAA</sequence>
<feature type="domain" description="Haemin-degrading HemS/ChuX" evidence="1">
    <location>
        <begin position="59"/>
        <end position="173"/>
    </location>
</feature>
<dbReference type="Pfam" id="PF05171">
    <property type="entry name" value="HemS"/>
    <property type="match status" value="2"/>
</dbReference>
<dbReference type="Gene3D" id="3.40.1570.10">
    <property type="entry name" value="HemS/ChuS/ChuX like domains"/>
    <property type="match status" value="2"/>
</dbReference>
<gene>
    <name evidence="2" type="ORF">ABDB84_17815</name>
</gene>
<dbReference type="RefSeq" id="WP_345921125.1">
    <property type="nucleotide sequence ID" value="NZ_JBDIVE010000012.1"/>
</dbReference>
<comment type="caution">
    <text evidence="2">The sequence shown here is derived from an EMBL/GenBank/DDBJ whole genome shotgun (WGS) entry which is preliminary data.</text>
</comment>
<evidence type="ECO:0000259" key="1">
    <source>
        <dbReference type="Pfam" id="PF05171"/>
    </source>
</evidence>
<dbReference type="CDD" id="cd16830">
    <property type="entry name" value="HemS-like_N"/>
    <property type="match status" value="1"/>
</dbReference>
<dbReference type="InterPro" id="IPR053733">
    <property type="entry name" value="Heme_Transport_Util_sf"/>
</dbReference>
<reference evidence="2 3" key="1">
    <citation type="journal article" date="2018" name="Int. J. Syst. Evol. Microbiol.">
        <title>Uliginosibacterium sediminicola sp. nov., isolated from freshwater sediment.</title>
        <authorList>
            <person name="Hwang W.M."/>
            <person name="Kim S.M."/>
            <person name="Kang K."/>
            <person name="Ahn T.Y."/>
        </authorList>
    </citation>
    <scope>NUCLEOTIDE SEQUENCE [LARGE SCALE GENOMIC DNA]</scope>
    <source>
        <strain evidence="2 3">M1-21</strain>
    </source>
</reference>
<feature type="domain" description="Haemin-degrading HemS/ChuX" evidence="1">
    <location>
        <begin position="226"/>
        <end position="357"/>
    </location>
</feature>
<evidence type="ECO:0000313" key="2">
    <source>
        <dbReference type="EMBL" id="MEN3070346.1"/>
    </source>
</evidence>
<dbReference type="SUPFAM" id="SSF144064">
    <property type="entry name" value="Heme iron utilization protein-like"/>
    <property type="match status" value="1"/>
</dbReference>
<dbReference type="InterPro" id="IPR007845">
    <property type="entry name" value="HemS/ChuX_dom"/>
</dbReference>
<name>A0ABU9Z3G3_9RHOO</name>
<organism evidence="2 3">
    <name type="scientific">Uliginosibacterium sediminicola</name>
    <dbReference type="NCBI Taxonomy" id="2024550"/>
    <lineage>
        <taxon>Bacteria</taxon>
        <taxon>Pseudomonadati</taxon>
        <taxon>Pseudomonadota</taxon>
        <taxon>Betaproteobacteria</taxon>
        <taxon>Rhodocyclales</taxon>
        <taxon>Zoogloeaceae</taxon>
        <taxon>Uliginosibacterium</taxon>
    </lineage>
</organism>
<protein>
    <submittedName>
        <fullName evidence="2">ChuX/HutX family heme-like substrate-binding protein</fullName>
    </submittedName>
</protein>
<accession>A0ABU9Z3G3</accession>